<sequence length="618" mass="66858">MSIRQLPDILINQIAAGEVVERPASVVKELVENALDAGARRVDIDLEEGGVRLIRIRDDGGGIAPEELPLAVSRHATSKIASLDDLEAVATLGFRGEALPSIASVSRFTLASRRPDDEHGSALQVEGGKVGKVTPRAHAPGTTVEVRELFYNVPARRKFLRAERTELGHIEEWLRSLALARPDVELRVSHNGKPSRRYKPGDLYSDARLGETLGEDFARQALRVDHSGAGLRLHGWIAQPHYSRASADQQYLYVNGRAVRDRSVAHAVKMAYGDVLFHGRQPAYVLFLELDPTRVDVNVHPAKHEVRFRDARLIHDFVYRTLKDALAETRAGLDPAGIVPGAAMGEATAPAAAAPATGWGAGGYALARPASAGYGDWRPQQSPLGLKVADAPSAYAALYAPPSATTDTVPVASGGLPATSADSGVPPLGYAIAQLHGIYILAENAEGLIVVDMHAAHERIGYERLKTAHDGIGLHAQPLLVPITLAVGERDADTAEREADTLTELGFEVTRAGPGSLHVRSIPALLANAEPESLLRDVLTDLREHGQSRRVASARDELLSTMACHGAVRANRRLTLPEMNALLRDMEITERSGQCNHGRPTWARFSLAEIDRWFLRGR</sequence>
<accession>A0ABT3JRF5</accession>
<keyword evidence="9" id="KW-1185">Reference proteome</keyword>
<dbReference type="Proteomes" id="UP001209922">
    <property type="component" value="Unassembled WGS sequence"/>
</dbReference>
<comment type="similarity">
    <text evidence="1 5">Belongs to the DNA mismatch repair MutL/HexB family.</text>
</comment>
<dbReference type="InterPro" id="IPR037198">
    <property type="entry name" value="MutL_C_sf"/>
</dbReference>
<dbReference type="Pfam" id="PF08676">
    <property type="entry name" value="MutL_C"/>
    <property type="match status" value="1"/>
</dbReference>
<dbReference type="Gene3D" id="3.30.1370.100">
    <property type="entry name" value="MutL, C-terminal domain, regulatory subdomain"/>
    <property type="match status" value="1"/>
</dbReference>
<dbReference type="SUPFAM" id="SSF54211">
    <property type="entry name" value="Ribosomal protein S5 domain 2-like"/>
    <property type="match status" value="1"/>
</dbReference>
<dbReference type="InterPro" id="IPR020568">
    <property type="entry name" value="Ribosomal_Su5_D2-typ_SF"/>
</dbReference>
<dbReference type="PROSITE" id="PS00058">
    <property type="entry name" value="DNA_MISMATCH_REPAIR_1"/>
    <property type="match status" value="1"/>
</dbReference>
<dbReference type="InterPro" id="IPR014790">
    <property type="entry name" value="MutL_C"/>
</dbReference>
<feature type="domain" description="MutL C-terminal dimerisation" evidence="6">
    <location>
        <begin position="431"/>
        <end position="574"/>
    </location>
</feature>
<keyword evidence="4 5" id="KW-0234">DNA repair</keyword>
<evidence type="ECO:0000256" key="2">
    <source>
        <dbReference type="ARBA" id="ARBA00021975"/>
    </source>
</evidence>
<dbReference type="Pfam" id="PF01119">
    <property type="entry name" value="DNA_mis_repair"/>
    <property type="match status" value="1"/>
</dbReference>
<dbReference type="Pfam" id="PF13589">
    <property type="entry name" value="HATPase_c_3"/>
    <property type="match status" value="1"/>
</dbReference>
<dbReference type="SUPFAM" id="SSF55874">
    <property type="entry name" value="ATPase domain of HSP90 chaperone/DNA topoisomerase II/histidine kinase"/>
    <property type="match status" value="1"/>
</dbReference>
<comment type="function">
    <text evidence="5">This protein is involved in the repair of mismatches in DNA. It is required for dam-dependent methyl-directed DNA mismatch repair. May act as a 'molecular matchmaker', a protein that promotes the formation of a stable complex between two or more DNA-binding proteins in an ATP-dependent manner without itself being part of a final effector complex.</text>
</comment>
<dbReference type="InterPro" id="IPR014762">
    <property type="entry name" value="DNA_mismatch_repair_CS"/>
</dbReference>
<dbReference type="PANTHER" id="PTHR10073:SF12">
    <property type="entry name" value="DNA MISMATCH REPAIR PROTEIN MLH1"/>
    <property type="match status" value="1"/>
</dbReference>
<proteinExistence type="inferred from homology"/>
<dbReference type="RefSeq" id="WP_265125349.1">
    <property type="nucleotide sequence ID" value="NZ_JAPCHY010000001.1"/>
</dbReference>
<reference evidence="8 9" key="1">
    <citation type="submission" date="2022-10" db="EMBL/GenBank/DDBJ databases">
        <title>Xanthomonas sp. H13-6.</title>
        <authorList>
            <person name="Liu X."/>
            <person name="Deng Z."/>
            <person name="Jiang Y."/>
            <person name="Yu T."/>
            <person name="Ai J."/>
        </authorList>
    </citation>
    <scope>NUCLEOTIDE SEQUENCE [LARGE SCALE GENOMIC DNA]</scope>
    <source>
        <strain evidence="8 9">H13-6</strain>
    </source>
</reference>
<dbReference type="Gene3D" id="3.30.230.10">
    <property type="match status" value="1"/>
</dbReference>
<dbReference type="NCBIfam" id="TIGR00585">
    <property type="entry name" value="mutl"/>
    <property type="match status" value="1"/>
</dbReference>
<dbReference type="GO" id="GO:0004519">
    <property type="term" value="F:endonuclease activity"/>
    <property type="evidence" value="ECO:0007669"/>
    <property type="project" value="UniProtKB-KW"/>
</dbReference>
<dbReference type="InterPro" id="IPR042120">
    <property type="entry name" value="MutL_C_dimsub"/>
</dbReference>
<dbReference type="SUPFAM" id="SSF118116">
    <property type="entry name" value="DNA mismatch repair protein MutL"/>
    <property type="match status" value="1"/>
</dbReference>
<evidence type="ECO:0000313" key="9">
    <source>
        <dbReference type="Proteomes" id="UP001209922"/>
    </source>
</evidence>
<dbReference type="Gene3D" id="3.30.1540.20">
    <property type="entry name" value="MutL, C-terminal domain, dimerisation subdomain"/>
    <property type="match status" value="1"/>
</dbReference>
<evidence type="ECO:0000313" key="8">
    <source>
        <dbReference type="EMBL" id="MCW4471060.1"/>
    </source>
</evidence>
<dbReference type="InterPro" id="IPR013507">
    <property type="entry name" value="DNA_mismatch_S5_2-like"/>
</dbReference>
<dbReference type="EMBL" id="JAPCHY010000001">
    <property type="protein sequence ID" value="MCW4471060.1"/>
    <property type="molecule type" value="Genomic_DNA"/>
</dbReference>
<evidence type="ECO:0000256" key="3">
    <source>
        <dbReference type="ARBA" id="ARBA00022763"/>
    </source>
</evidence>
<keyword evidence="3 5" id="KW-0227">DNA damage</keyword>
<keyword evidence="8" id="KW-0540">Nuclease</keyword>
<evidence type="ECO:0000256" key="4">
    <source>
        <dbReference type="ARBA" id="ARBA00023204"/>
    </source>
</evidence>
<organism evidence="8 9">
    <name type="scientific">Xanthomonas chitinilytica</name>
    <dbReference type="NCBI Taxonomy" id="2989819"/>
    <lineage>
        <taxon>Bacteria</taxon>
        <taxon>Pseudomonadati</taxon>
        <taxon>Pseudomonadota</taxon>
        <taxon>Gammaproteobacteria</taxon>
        <taxon>Lysobacterales</taxon>
        <taxon>Lysobacteraceae</taxon>
        <taxon>Xanthomonas</taxon>
    </lineage>
</organism>
<comment type="caution">
    <text evidence="8">The sequence shown here is derived from an EMBL/GenBank/DDBJ whole genome shotgun (WGS) entry which is preliminary data.</text>
</comment>
<evidence type="ECO:0000256" key="5">
    <source>
        <dbReference type="HAMAP-Rule" id="MF_00149"/>
    </source>
</evidence>
<protein>
    <recommendedName>
        <fullName evidence="2 5">DNA mismatch repair protein MutL</fullName>
    </recommendedName>
</protein>
<dbReference type="SMART" id="SM01340">
    <property type="entry name" value="DNA_mis_repair"/>
    <property type="match status" value="1"/>
</dbReference>
<dbReference type="InterPro" id="IPR020667">
    <property type="entry name" value="DNA_mismatch_repair_MutL"/>
</dbReference>
<dbReference type="PANTHER" id="PTHR10073">
    <property type="entry name" value="DNA MISMATCH REPAIR PROTEIN MLH, PMS, MUTL"/>
    <property type="match status" value="1"/>
</dbReference>
<dbReference type="InterPro" id="IPR042121">
    <property type="entry name" value="MutL_C_regsub"/>
</dbReference>
<dbReference type="InterPro" id="IPR014721">
    <property type="entry name" value="Ribsml_uS5_D2-typ_fold_subgr"/>
</dbReference>
<keyword evidence="8" id="KW-0378">Hydrolase</keyword>
<evidence type="ECO:0000259" key="7">
    <source>
        <dbReference type="SMART" id="SM01340"/>
    </source>
</evidence>
<evidence type="ECO:0000259" key="6">
    <source>
        <dbReference type="SMART" id="SM00853"/>
    </source>
</evidence>
<dbReference type="SMART" id="SM00853">
    <property type="entry name" value="MutL_C"/>
    <property type="match status" value="1"/>
</dbReference>
<dbReference type="CDD" id="cd03482">
    <property type="entry name" value="MutL_Trans_MutL"/>
    <property type="match status" value="1"/>
</dbReference>
<feature type="domain" description="DNA mismatch repair protein S5" evidence="7">
    <location>
        <begin position="209"/>
        <end position="327"/>
    </location>
</feature>
<dbReference type="NCBIfam" id="NF000949">
    <property type="entry name" value="PRK00095.1-2"/>
    <property type="match status" value="1"/>
</dbReference>
<dbReference type="CDD" id="cd16926">
    <property type="entry name" value="HATPase_MutL-MLH-PMS-like"/>
    <property type="match status" value="1"/>
</dbReference>
<dbReference type="InterPro" id="IPR002099">
    <property type="entry name" value="MutL/Mlh/PMS"/>
</dbReference>
<name>A0ABT3JRF5_9XANT</name>
<gene>
    <name evidence="5 8" type="primary">mutL</name>
    <name evidence="8" type="ORF">OK345_00835</name>
</gene>
<dbReference type="Gene3D" id="3.30.565.10">
    <property type="entry name" value="Histidine kinase-like ATPase, C-terminal domain"/>
    <property type="match status" value="1"/>
</dbReference>
<dbReference type="HAMAP" id="MF_00149">
    <property type="entry name" value="DNA_mis_repair"/>
    <property type="match status" value="1"/>
</dbReference>
<keyword evidence="8" id="KW-0255">Endonuclease</keyword>
<evidence type="ECO:0000256" key="1">
    <source>
        <dbReference type="ARBA" id="ARBA00006082"/>
    </source>
</evidence>
<dbReference type="InterPro" id="IPR038973">
    <property type="entry name" value="MutL/Mlh/Pms-like"/>
</dbReference>
<dbReference type="InterPro" id="IPR036890">
    <property type="entry name" value="HATPase_C_sf"/>
</dbReference>